<evidence type="ECO:0000313" key="2">
    <source>
        <dbReference type="EMBL" id="KAF9456516.1"/>
    </source>
</evidence>
<dbReference type="Proteomes" id="UP000807353">
    <property type="component" value="Unassembled WGS sequence"/>
</dbReference>
<sequence length="449" mass="49744">MSSTHTTAKGTKDKAKQLYQKLFNADKAQIPVPLQANHDSIHDLAHSFSALSLPNSQDHTCNLDPEFVGGFSPSYATAPRPAILSSLDATYPLSHPPNQFAPLNIQASGKLQQSPSMPHPQVINNTPQSLTMQMALRLPQERDNRLSGDSPITRPTLMSKPPPSPYPSSQPRRPRVSSSPTASGSTIAAQQCAGITKAGNQCLRQVKSRLTPSNVDNSIDSAIIERFCFQHTKELLEPSGFYARKNGLWVDFDYWIPHYLQPDTQVALRVEMEKARSQSDVHGYIYTFEIRESHSTDTIKLKVGRAVNLVKRIDQWGKQCGSKEQILRGWYPGTVEPNKGGGSLMKGRVKAGEKGPWCHKLERLVHLELADLAATYAYLDPAWPKLPTTTKVPALNSVSVAGPCVDCGTNHKEIFELKKITSGHHKGKEWEVVIKPIIERWGLFVSTYV</sequence>
<dbReference type="EMBL" id="MU150419">
    <property type="protein sequence ID" value="KAF9456516.1"/>
    <property type="molecule type" value="Genomic_DNA"/>
</dbReference>
<dbReference type="PANTHER" id="PTHR28094">
    <property type="entry name" value="MEIOTICALLY UP-REGULATED GENE 113 PROTEIN"/>
    <property type="match status" value="1"/>
</dbReference>
<name>A0A9P6C8Q8_9AGAR</name>
<accession>A0A9P6C8Q8</accession>
<reference evidence="2" key="1">
    <citation type="submission" date="2020-11" db="EMBL/GenBank/DDBJ databases">
        <authorList>
            <consortium name="DOE Joint Genome Institute"/>
            <person name="Ahrendt S."/>
            <person name="Riley R."/>
            <person name="Andreopoulos W."/>
            <person name="Labutti K."/>
            <person name="Pangilinan J."/>
            <person name="Ruiz-Duenas F.J."/>
            <person name="Barrasa J.M."/>
            <person name="Sanchez-Garcia M."/>
            <person name="Camarero S."/>
            <person name="Miyauchi S."/>
            <person name="Serrano A."/>
            <person name="Linde D."/>
            <person name="Babiker R."/>
            <person name="Drula E."/>
            <person name="Ayuso-Fernandez I."/>
            <person name="Pacheco R."/>
            <person name="Padilla G."/>
            <person name="Ferreira P."/>
            <person name="Barriuso J."/>
            <person name="Kellner H."/>
            <person name="Castanera R."/>
            <person name="Alfaro M."/>
            <person name="Ramirez L."/>
            <person name="Pisabarro A.G."/>
            <person name="Kuo A."/>
            <person name="Tritt A."/>
            <person name="Lipzen A."/>
            <person name="He G."/>
            <person name="Yan M."/>
            <person name="Ng V."/>
            <person name="Cullen D."/>
            <person name="Martin F."/>
            <person name="Rosso M.-N."/>
            <person name="Henrissat B."/>
            <person name="Hibbett D."/>
            <person name="Martinez A.T."/>
            <person name="Grigoriev I.V."/>
        </authorList>
    </citation>
    <scope>NUCLEOTIDE SEQUENCE</scope>
    <source>
        <strain evidence="2">CBS 247.69</strain>
    </source>
</reference>
<keyword evidence="3" id="KW-1185">Reference proteome</keyword>
<comment type="caution">
    <text evidence="2">The sequence shown here is derived from an EMBL/GenBank/DDBJ whole genome shotgun (WGS) entry which is preliminary data.</text>
</comment>
<feature type="compositionally biased region" description="Low complexity" evidence="1">
    <location>
        <begin position="169"/>
        <end position="183"/>
    </location>
</feature>
<protein>
    <submittedName>
        <fullName evidence="2">Uncharacterized protein</fullName>
    </submittedName>
</protein>
<gene>
    <name evidence="2" type="ORF">BDZ94DRAFT_1229487</name>
</gene>
<evidence type="ECO:0000313" key="3">
    <source>
        <dbReference type="Proteomes" id="UP000807353"/>
    </source>
</evidence>
<feature type="region of interest" description="Disordered" evidence="1">
    <location>
        <begin position="141"/>
        <end position="187"/>
    </location>
</feature>
<evidence type="ECO:0000256" key="1">
    <source>
        <dbReference type="SAM" id="MobiDB-lite"/>
    </source>
</evidence>
<dbReference type="OrthoDB" id="2417614at2759"/>
<dbReference type="AlphaFoldDB" id="A0A9P6C8Q8"/>
<dbReference type="InterPro" id="IPR053006">
    <property type="entry name" value="Meiosis_regulatory"/>
</dbReference>
<organism evidence="2 3">
    <name type="scientific">Collybia nuda</name>
    <dbReference type="NCBI Taxonomy" id="64659"/>
    <lineage>
        <taxon>Eukaryota</taxon>
        <taxon>Fungi</taxon>
        <taxon>Dikarya</taxon>
        <taxon>Basidiomycota</taxon>
        <taxon>Agaricomycotina</taxon>
        <taxon>Agaricomycetes</taxon>
        <taxon>Agaricomycetidae</taxon>
        <taxon>Agaricales</taxon>
        <taxon>Tricholomatineae</taxon>
        <taxon>Clitocybaceae</taxon>
        <taxon>Collybia</taxon>
    </lineage>
</organism>
<proteinExistence type="predicted"/>
<dbReference type="Pfam" id="PF13455">
    <property type="entry name" value="MUG113"/>
    <property type="match status" value="1"/>
</dbReference>
<dbReference type="PANTHER" id="PTHR28094:SF1">
    <property type="entry name" value="MEIOTICALLY UP-REGULATED GENE 113 PROTEIN"/>
    <property type="match status" value="1"/>
</dbReference>